<dbReference type="EMBL" id="JADGIZ020000239">
    <property type="protein sequence ID" value="KAL2911040.1"/>
    <property type="molecule type" value="Genomic_DNA"/>
</dbReference>
<evidence type="ECO:0000259" key="2">
    <source>
        <dbReference type="Pfam" id="PF03732"/>
    </source>
</evidence>
<organism evidence="3 4">
    <name type="scientific">Polyrhizophydium stewartii</name>
    <dbReference type="NCBI Taxonomy" id="2732419"/>
    <lineage>
        <taxon>Eukaryota</taxon>
        <taxon>Fungi</taxon>
        <taxon>Fungi incertae sedis</taxon>
        <taxon>Chytridiomycota</taxon>
        <taxon>Chytridiomycota incertae sedis</taxon>
        <taxon>Chytridiomycetes</taxon>
        <taxon>Rhizophydiales</taxon>
        <taxon>Rhizophydiales incertae sedis</taxon>
        <taxon>Polyrhizophydium</taxon>
    </lineage>
</organism>
<feature type="compositionally biased region" description="Polar residues" evidence="1">
    <location>
        <begin position="33"/>
        <end position="43"/>
    </location>
</feature>
<proteinExistence type="predicted"/>
<name>A0ABR4MUW5_9FUNG</name>
<gene>
    <name evidence="3" type="ORF">HK105_209514</name>
</gene>
<sequence length="329" mass="35712">MTMFSQAVRDQRADSQAQLAQMMGLFQQLQGGPSNRQPQSRTSGVPKFDGAQADPNDPGAVAPVDEYVLKVRLHLRTVFGDRSRQLADMVSYLAEGLSGDAATWLAVWRPDPEVPVTVNEYLEAIKGRFENPAEQRQASDALFTTKQAGEPVQVYLQRMRRLYRLARFAERGFLDLVRRGLDSRLAQVVDNRLARDDDDFESFARVAAEEYAKLQSHGGYATVSRTGSAAAAAAAHMAPTTTAQPAAAAAAPTPMDVDALFANVTAADVRGMTPERRQALHEWRRQRGLCFVCGKAGHLGRDHRKPSVAAIETPAATTPAALPSGNAPA</sequence>
<reference evidence="3 4" key="1">
    <citation type="submission" date="2023-09" db="EMBL/GenBank/DDBJ databases">
        <title>Pangenome analysis of Batrachochytrium dendrobatidis and related Chytrids.</title>
        <authorList>
            <person name="Yacoub M.N."/>
            <person name="Stajich J.E."/>
            <person name="James T.Y."/>
        </authorList>
    </citation>
    <scope>NUCLEOTIDE SEQUENCE [LARGE SCALE GENOMIC DNA]</scope>
    <source>
        <strain evidence="3 4">JEL0888</strain>
    </source>
</reference>
<dbReference type="InterPro" id="IPR005162">
    <property type="entry name" value="Retrotrans_gag_dom"/>
</dbReference>
<accession>A0ABR4MUW5</accession>
<evidence type="ECO:0000313" key="3">
    <source>
        <dbReference type="EMBL" id="KAL2911040.1"/>
    </source>
</evidence>
<feature type="region of interest" description="Disordered" evidence="1">
    <location>
        <begin position="29"/>
        <end position="59"/>
    </location>
</feature>
<protein>
    <recommendedName>
        <fullName evidence="2">Retrotransposon gag domain-containing protein</fullName>
    </recommendedName>
</protein>
<dbReference type="Proteomes" id="UP001527925">
    <property type="component" value="Unassembled WGS sequence"/>
</dbReference>
<dbReference type="Pfam" id="PF03732">
    <property type="entry name" value="Retrotrans_gag"/>
    <property type="match status" value="1"/>
</dbReference>
<evidence type="ECO:0000256" key="1">
    <source>
        <dbReference type="SAM" id="MobiDB-lite"/>
    </source>
</evidence>
<feature type="domain" description="Retrotransposon gag" evidence="2">
    <location>
        <begin position="94"/>
        <end position="182"/>
    </location>
</feature>
<comment type="caution">
    <text evidence="3">The sequence shown here is derived from an EMBL/GenBank/DDBJ whole genome shotgun (WGS) entry which is preliminary data.</text>
</comment>
<evidence type="ECO:0000313" key="4">
    <source>
        <dbReference type="Proteomes" id="UP001527925"/>
    </source>
</evidence>
<keyword evidence="4" id="KW-1185">Reference proteome</keyword>